<accession>A0A0V0GCU3</accession>
<protein>
    <submittedName>
        <fullName evidence="2">Uncharacterized protein</fullName>
    </submittedName>
</protein>
<proteinExistence type="predicted"/>
<feature type="non-terminal residue" evidence="2">
    <location>
        <position position="1"/>
    </location>
</feature>
<evidence type="ECO:0000313" key="2">
    <source>
        <dbReference type="EMBL" id="JAP05194.1"/>
    </source>
</evidence>
<name>A0A0V0GCU3_TRIDM</name>
<sequence length="590" mass="67593">SLENNTVNVEKHEDDVNQINEADSSICQAEDIKEVEIVLDVQQTEDVTSTEISIDNLTESLEVIKQTEEVESGKLEEFVEDISENASIENERQPEEVVVNVVAEPSFIKKHRIANNIYEVRKIMQMKKRLEKKQKQAALLEEEHKTVDEETINNNKDNHQVEEVTEEQLMLESENCILGEGDEDNLDISASNLAKESDITKALEENQSNDTTIVEEENTTEECPGDNVENVEPKTLKTPRIARNIFEVRKIIRARKALKRKLKLQTKNYELNITRKHMMKSLLNSKKLLNVKRKSEQIVKLKLITKEKKNRLKRDNNSRKILNRKENSKVDEMGGKEVVDCAVPCDVIDISVVEQQNVSESVQETHNWPEASDGFLGFTKKEIDIACNQLEELKRVLMSNLSKNFTTDTHLWSSQLDGNSNMVKSSTSLYNNRKRQTVTSGKTRKNNTKLTTKEEMNDGQDKVVRDILNGKNGCSIKLTKSTCLDEQAKYVSTNKRIRLTHNNVENEDVEDINSNLEDCNNINESKKFEWSDRILSTSLTEDVLDNLMKENNLMPEDSVEYAESLSNSEENFKIMARNTNTKPKEPEVNS</sequence>
<dbReference type="EMBL" id="GECL01000930">
    <property type="protein sequence ID" value="JAP05194.1"/>
    <property type="molecule type" value="Transcribed_RNA"/>
</dbReference>
<feature type="coiled-coil region" evidence="1">
    <location>
        <begin position="123"/>
        <end position="150"/>
    </location>
</feature>
<reference evidence="2" key="1">
    <citation type="journal article" date="2018" name="J. Proteomics">
        <title>Exploring the molecular complexity of Triatoma dimidiata sialome.</title>
        <authorList>
            <person name="Santiago P.B."/>
            <person name="de Araujo C.N."/>
            <person name="Charneau S."/>
            <person name="Bastos I.M.D."/>
            <person name="Assumpcao T.C.F."/>
            <person name="Queiroz R.M.L."/>
            <person name="Praca Y.R."/>
            <person name="Cordeiro T.M."/>
            <person name="Garcia C.H.S."/>
            <person name="da Silva I.G."/>
            <person name="Raiol T."/>
            <person name="Motta F.N."/>
            <person name="de Araujo Oliveira J.V."/>
            <person name="de Sousa M.V."/>
            <person name="Ribeiro J.M.C."/>
            <person name="de Santana J.M."/>
        </authorList>
    </citation>
    <scope>NUCLEOTIDE SEQUENCE</scope>
    <source>
        <strain evidence="2">Santander</strain>
        <tissue evidence="2">Salivary glands</tissue>
    </source>
</reference>
<keyword evidence="1" id="KW-0175">Coiled coil</keyword>
<dbReference type="AlphaFoldDB" id="A0A0V0GCU3"/>
<feature type="non-terminal residue" evidence="2">
    <location>
        <position position="590"/>
    </location>
</feature>
<organism evidence="2">
    <name type="scientific">Triatoma dimidiata</name>
    <name type="common">Kissing bug</name>
    <name type="synonym">Meccus dimidiatus</name>
    <dbReference type="NCBI Taxonomy" id="72491"/>
    <lineage>
        <taxon>Eukaryota</taxon>
        <taxon>Metazoa</taxon>
        <taxon>Ecdysozoa</taxon>
        <taxon>Arthropoda</taxon>
        <taxon>Hexapoda</taxon>
        <taxon>Insecta</taxon>
        <taxon>Pterygota</taxon>
        <taxon>Neoptera</taxon>
        <taxon>Paraneoptera</taxon>
        <taxon>Hemiptera</taxon>
        <taxon>Heteroptera</taxon>
        <taxon>Panheteroptera</taxon>
        <taxon>Cimicomorpha</taxon>
        <taxon>Reduviidae</taxon>
        <taxon>Triatominae</taxon>
        <taxon>Triatoma</taxon>
    </lineage>
</organism>
<evidence type="ECO:0000256" key="1">
    <source>
        <dbReference type="SAM" id="Coils"/>
    </source>
</evidence>